<feature type="transmembrane region" description="Helical" evidence="1">
    <location>
        <begin position="57"/>
        <end position="76"/>
    </location>
</feature>
<keyword evidence="3" id="KW-1185">Reference proteome</keyword>
<accession>A0ABV5MVW5</accession>
<keyword evidence="1" id="KW-0812">Transmembrane</keyword>
<sequence length="105" mass="10619">MSVSRLRGRARRAGGPVAVAVGVVNVLLCCGLLPLATGGLPGAGATTREQENAAQELAFQIFGCWFLGGLLLFAVLGLGRALCVHLATLLLAPAAVLVLSAVVLV</sequence>
<dbReference type="Proteomes" id="UP001589709">
    <property type="component" value="Unassembled WGS sequence"/>
</dbReference>
<evidence type="ECO:0000256" key="1">
    <source>
        <dbReference type="SAM" id="Phobius"/>
    </source>
</evidence>
<keyword evidence="1" id="KW-0472">Membrane</keyword>
<proteinExistence type="predicted"/>
<reference evidence="2 3" key="1">
    <citation type="submission" date="2024-09" db="EMBL/GenBank/DDBJ databases">
        <authorList>
            <person name="Sun Q."/>
            <person name="Mori K."/>
        </authorList>
    </citation>
    <scope>NUCLEOTIDE SEQUENCE [LARGE SCALE GENOMIC DNA]</scope>
    <source>
        <strain evidence="2 3">JCM 6917</strain>
    </source>
</reference>
<evidence type="ECO:0008006" key="4">
    <source>
        <dbReference type="Google" id="ProtNLM"/>
    </source>
</evidence>
<protein>
    <recommendedName>
        <fullName evidence="4">Transmembrane protein</fullName>
    </recommendedName>
</protein>
<keyword evidence="1" id="KW-1133">Transmembrane helix</keyword>
<dbReference type="EMBL" id="JBHMCY010000007">
    <property type="protein sequence ID" value="MFB9462173.1"/>
    <property type="molecule type" value="Genomic_DNA"/>
</dbReference>
<dbReference type="RefSeq" id="WP_381342593.1">
    <property type="nucleotide sequence ID" value="NZ_JBHMCY010000007.1"/>
</dbReference>
<organism evidence="2 3">
    <name type="scientific">Streptomyces cinereospinus</name>
    <dbReference type="NCBI Taxonomy" id="285561"/>
    <lineage>
        <taxon>Bacteria</taxon>
        <taxon>Bacillati</taxon>
        <taxon>Actinomycetota</taxon>
        <taxon>Actinomycetes</taxon>
        <taxon>Kitasatosporales</taxon>
        <taxon>Streptomycetaceae</taxon>
        <taxon>Streptomyces</taxon>
    </lineage>
</organism>
<evidence type="ECO:0000313" key="3">
    <source>
        <dbReference type="Proteomes" id="UP001589709"/>
    </source>
</evidence>
<feature type="transmembrane region" description="Helical" evidence="1">
    <location>
        <begin position="12"/>
        <end position="37"/>
    </location>
</feature>
<evidence type="ECO:0000313" key="2">
    <source>
        <dbReference type="EMBL" id="MFB9462173.1"/>
    </source>
</evidence>
<comment type="caution">
    <text evidence="2">The sequence shown here is derived from an EMBL/GenBank/DDBJ whole genome shotgun (WGS) entry which is preliminary data.</text>
</comment>
<feature type="transmembrane region" description="Helical" evidence="1">
    <location>
        <begin position="83"/>
        <end position="104"/>
    </location>
</feature>
<gene>
    <name evidence="2" type="ORF">ACFF45_05435</name>
</gene>
<name>A0ABV5MVW5_9ACTN</name>